<dbReference type="Proteomes" id="UP000292564">
    <property type="component" value="Unassembled WGS sequence"/>
</dbReference>
<dbReference type="InterPro" id="IPR051267">
    <property type="entry name" value="STEAP_metalloreductase"/>
</dbReference>
<keyword evidence="4" id="KW-1185">Reference proteome</keyword>
<dbReference type="GO" id="GO:0016491">
    <property type="term" value="F:oxidoreductase activity"/>
    <property type="evidence" value="ECO:0007669"/>
    <property type="project" value="UniProtKB-KW"/>
</dbReference>
<dbReference type="InterPro" id="IPR036291">
    <property type="entry name" value="NAD(P)-bd_dom_sf"/>
</dbReference>
<dbReference type="AlphaFoldDB" id="A0A4Q7ZRM9"/>
<evidence type="ECO:0000313" key="4">
    <source>
        <dbReference type="Proteomes" id="UP000292564"/>
    </source>
</evidence>
<keyword evidence="1" id="KW-0560">Oxidoreductase</keyword>
<comment type="caution">
    <text evidence="3">The sequence shown here is derived from an EMBL/GenBank/DDBJ whole genome shotgun (WGS) entry which is preliminary data.</text>
</comment>
<evidence type="ECO:0000259" key="2">
    <source>
        <dbReference type="Pfam" id="PF03807"/>
    </source>
</evidence>
<reference evidence="3 4" key="1">
    <citation type="submission" date="2019-02" db="EMBL/GenBank/DDBJ databases">
        <title>Sequencing the genomes of 1000 actinobacteria strains.</title>
        <authorList>
            <person name="Klenk H.-P."/>
        </authorList>
    </citation>
    <scope>NUCLEOTIDE SEQUENCE [LARGE SCALE GENOMIC DNA]</scope>
    <source>
        <strain evidence="3 4">DSM 45162</strain>
    </source>
</reference>
<accession>A0A4Q7ZRM9</accession>
<dbReference type="PANTHER" id="PTHR14239">
    <property type="entry name" value="DUDULIN-RELATED"/>
    <property type="match status" value="1"/>
</dbReference>
<dbReference type="SUPFAM" id="SSF51735">
    <property type="entry name" value="NAD(P)-binding Rossmann-fold domains"/>
    <property type="match status" value="1"/>
</dbReference>
<gene>
    <name evidence="3" type="ORF">EV385_5742</name>
</gene>
<dbReference type="OrthoDB" id="9801056at2"/>
<name>A0A4Q7ZRM9_9ACTN</name>
<feature type="domain" description="Pyrroline-5-carboxylate reductase catalytic N-terminal" evidence="2">
    <location>
        <begin position="6"/>
        <end position="95"/>
    </location>
</feature>
<dbReference type="InterPro" id="IPR028939">
    <property type="entry name" value="P5C_Rdtase_cat_N"/>
</dbReference>
<evidence type="ECO:0000256" key="1">
    <source>
        <dbReference type="ARBA" id="ARBA00023002"/>
    </source>
</evidence>
<protein>
    <recommendedName>
        <fullName evidence="2">Pyrroline-5-carboxylate reductase catalytic N-terminal domain-containing protein</fullName>
    </recommendedName>
</protein>
<sequence length="212" mass="21774">MDMADRIAVVGYGAIGRALTAHWHEAGRDIVVGSRNPDLLKSADVPVGVPCVDWRSAVERATVVVLAVPHPAVADIVAGWPTGATDRIVVDPTNPVGLSADGRIVSSLDGAGTVGSRLASSLPSARVVRAFTHVMDELLVSRGRRQPGMWAVAVAGDDAAAKAVVGDLVTATGFVPVDIGGLAASAPLDPGGALFPQMFTVADMRRRLAESA</sequence>
<dbReference type="Pfam" id="PF03807">
    <property type="entry name" value="F420_oxidored"/>
    <property type="match status" value="1"/>
</dbReference>
<dbReference type="Gene3D" id="3.40.50.720">
    <property type="entry name" value="NAD(P)-binding Rossmann-like Domain"/>
    <property type="match status" value="1"/>
</dbReference>
<organism evidence="3 4">
    <name type="scientific">Krasilnikovia cinnamomea</name>
    <dbReference type="NCBI Taxonomy" id="349313"/>
    <lineage>
        <taxon>Bacteria</taxon>
        <taxon>Bacillati</taxon>
        <taxon>Actinomycetota</taxon>
        <taxon>Actinomycetes</taxon>
        <taxon>Micromonosporales</taxon>
        <taxon>Micromonosporaceae</taxon>
        <taxon>Krasilnikovia</taxon>
    </lineage>
</organism>
<proteinExistence type="predicted"/>
<dbReference type="PANTHER" id="PTHR14239:SF10">
    <property type="entry name" value="REDUCTASE"/>
    <property type="match status" value="1"/>
</dbReference>
<dbReference type="EMBL" id="SHKY01000001">
    <property type="protein sequence ID" value="RZU53808.1"/>
    <property type="molecule type" value="Genomic_DNA"/>
</dbReference>
<evidence type="ECO:0000313" key="3">
    <source>
        <dbReference type="EMBL" id="RZU53808.1"/>
    </source>
</evidence>